<dbReference type="AlphaFoldDB" id="A0A0F8X5R5"/>
<evidence type="ECO:0000256" key="1">
    <source>
        <dbReference type="SAM" id="Phobius"/>
    </source>
</evidence>
<keyword evidence="1" id="KW-0812">Transmembrane</keyword>
<dbReference type="EMBL" id="LAZR01061166">
    <property type="protein sequence ID" value="KKK64133.1"/>
    <property type="molecule type" value="Genomic_DNA"/>
</dbReference>
<keyword evidence="1" id="KW-1133">Transmembrane helix</keyword>
<feature type="non-terminal residue" evidence="2">
    <location>
        <position position="176"/>
    </location>
</feature>
<proteinExistence type="predicted"/>
<protein>
    <submittedName>
        <fullName evidence="2">Uncharacterized protein</fullName>
    </submittedName>
</protein>
<comment type="caution">
    <text evidence="2">The sequence shown here is derived from an EMBL/GenBank/DDBJ whole genome shotgun (WGS) entry which is preliminary data.</text>
</comment>
<organism evidence="2">
    <name type="scientific">marine sediment metagenome</name>
    <dbReference type="NCBI Taxonomy" id="412755"/>
    <lineage>
        <taxon>unclassified sequences</taxon>
        <taxon>metagenomes</taxon>
        <taxon>ecological metagenomes</taxon>
    </lineage>
</organism>
<name>A0A0F8X5R5_9ZZZZ</name>
<reference evidence="2" key="1">
    <citation type="journal article" date="2015" name="Nature">
        <title>Complex archaea that bridge the gap between prokaryotes and eukaryotes.</title>
        <authorList>
            <person name="Spang A."/>
            <person name="Saw J.H."/>
            <person name="Jorgensen S.L."/>
            <person name="Zaremba-Niedzwiedzka K."/>
            <person name="Martijn J."/>
            <person name="Lind A.E."/>
            <person name="van Eijk R."/>
            <person name="Schleper C."/>
            <person name="Guy L."/>
            <person name="Ettema T.J."/>
        </authorList>
    </citation>
    <scope>NUCLEOTIDE SEQUENCE</scope>
</reference>
<sequence>MGKQQFHFNPVTHRFESFKPGLGKRLIRYGLPLLLAVVLSFGIRYSLGRHLNNPKENNLLVEKEILVDQYLTVEKRILELEASLKELQHWDDNIYRAYYEMEPLAASLRNAGLGGSEQYSNLQGYTSTDLMLGLTQRVDMAGVGLDIQSSSFNALLTKADYHKQLIDHKPSIQPIS</sequence>
<keyword evidence="1" id="KW-0472">Membrane</keyword>
<gene>
    <name evidence="2" type="ORF">LCGC14_2987280</name>
</gene>
<evidence type="ECO:0000313" key="2">
    <source>
        <dbReference type="EMBL" id="KKK64133.1"/>
    </source>
</evidence>
<feature type="transmembrane region" description="Helical" evidence="1">
    <location>
        <begin position="26"/>
        <end position="47"/>
    </location>
</feature>
<accession>A0A0F8X5R5</accession>